<comment type="caution">
    <text evidence="2">The sequence shown here is derived from an EMBL/GenBank/DDBJ whole genome shotgun (WGS) entry which is preliminary data.</text>
</comment>
<evidence type="ECO:0000313" key="2">
    <source>
        <dbReference type="EMBL" id="MBD2701649.1"/>
    </source>
</evidence>
<evidence type="ECO:0000313" key="3">
    <source>
        <dbReference type="Proteomes" id="UP000598820"/>
    </source>
</evidence>
<name>A0A926XW86_9BACT</name>
<keyword evidence="1" id="KW-0732">Signal</keyword>
<reference evidence="2" key="1">
    <citation type="submission" date="2020-09" db="EMBL/GenBank/DDBJ databases">
        <authorList>
            <person name="Kim M.K."/>
        </authorList>
    </citation>
    <scope>NUCLEOTIDE SEQUENCE</scope>
    <source>
        <strain evidence="2">BT702</strain>
    </source>
</reference>
<dbReference type="AlphaFoldDB" id="A0A926XW86"/>
<keyword evidence="3" id="KW-1185">Reference proteome</keyword>
<dbReference type="Proteomes" id="UP000598820">
    <property type="component" value="Unassembled WGS sequence"/>
</dbReference>
<proteinExistence type="predicted"/>
<gene>
    <name evidence="2" type="ORF">IC229_13440</name>
</gene>
<feature type="chain" id="PRO_5037089346" evidence="1">
    <location>
        <begin position="24"/>
        <end position="675"/>
    </location>
</feature>
<evidence type="ECO:0000256" key="1">
    <source>
        <dbReference type="SAM" id="SignalP"/>
    </source>
</evidence>
<organism evidence="2 3">
    <name type="scientific">Spirosoma profusum</name>
    <dbReference type="NCBI Taxonomy" id="2771354"/>
    <lineage>
        <taxon>Bacteria</taxon>
        <taxon>Pseudomonadati</taxon>
        <taxon>Bacteroidota</taxon>
        <taxon>Cytophagia</taxon>
        <taxon>Cytophagales</taxon>
        <taxon>Cytophagaceae</taxon>
        <taxon>Spirosoma</taxon>
    </lineage>
</organism>
<feature type="signal peptide" evidence="1">
    <location>
        <begin position="1"/>
        <end position="23"/>
    </location>
</feature>
<accession>A0A926XW86</accession>
<protein>
    <submittedName>
        <fullName evidence="2">Uncharacterized protein</fullName>
    </submittedName>
</protein>
<dbReference type="EMBL" id="JACWZY010000009">
    <property type="protein sequence ID" value="MBD2701649.1"/>
    <property type="molecule type" value="Genomic_DNA"/>
</dbReference>
<dbReference type="RefSeq" id="WP_190887495.1">
    <property type="nucleotide sequence ID" value="NZ_JACWZY010000009.1"/>
</dbReference>
<sequence>MRKILNFLTVYLLVLASVLPAPAQVRYKAAKRADGSQVIYKEHPPNSGVFSTTVSVLPSDAARARVAGRVLLPYALEGQRQYNPDQFGLGNNKYFSETFKFSVDFNMGNLTVAQRKRQGMNFFNVWSMIGDPSSPSAEKYSVPNTEGFYYMTESALHGAYEGARYFESNLEVVEAYLINSIPSLGVPGSDPYAGTVAFNIESSNDWKAANYGNGGHWPPADGNKPIRLESPTAKSMLGGNATVSLSTLLGNPGAMEIEGGVRRSNRLCIMFAIARQKGATNLKIYYGSSNKQGYPKTSDATDYGQFLGQYNADPSLIPGFINDGSNRVVLNGHTYKLQGNQWDLEDHMLGYFYPGRFDISKKDWCEIWGNFGVTDCSGYNQKSAPQNYPYLWSKTKPVHYVAEEKGYYQACRIKMKQNQGKYRGILRMIETFYEPDIAAYIDGVGVPTRAPFSQLFGTLPFNNDTPKVWFQPVRTYTIYCVGRFFAGNDPGWGLHVFISNEYAHGDLNSHEFRAYNHELHPYTTLFQARADMQPYEVFFNGSTLVEDPEVQIGGSGNFEAYTGLVAYNNAEGSSSSAGQKPCYMLRYKDMGTYWRVLILGGYNQDWTAEHTDVVRAPNGLLNGNSFEIKLRGPGAQIYDFYVKKTDNNQRYKATPTAQTLWEKAGYSGRVGSAQN</sequence>